<dbReference type="Gene3D" id="2.60.40.10">
    <property type="entry name" value="Immunoglobulins"/>
    <property type="match status" value="1"/>
</dbReference>
<dbReference type="SUPFAM" id="SSF48208">
    <property type="entry name" value="Six-hairpin glycosidases"/>
    <property type="match status" value="1"/>
</dbReference>
<dbReference type="STRING" id="71784.A0A1Y2AMJ1"/>
<organism evidence="8 9">
    <name type="scientific">Naematelia encephala</name>
    <dbReference type="NCBI Taxonomy" id="71784"/>
    <lineage>
        <taxon>Eukaryota</taxon>
        <taxon>Fungi</taxon>
        <taxon>Dikarya</taxon>
        <taxon>Basidiomycota</taxon>
        <taxon>Agaricomycotina</taxon>
        <taxon>Tremellomycetes</taxon>
        <taxon>Tremellales</taxon>
        <taxon>Naemateliaceae</taxon>
        <taxon>Naematelia</taxon>
    </lineage>
</organism>
<dbReference type="InterPro" id="IPR013783">
    <property type="entry name" value="Ig-like_fold"/>
</dbReference>
<dbReference type="Gene3D" id="2.60.120.260">
    <property type="entry name" value="Galactose-binding domain-like"/>
    <property type="match status" value="2"/>
</dbReference>
<evidence type="ECO:0000256" key="3">
    <source>
        <dbReference type="ARBA" id="ARBA00022801"/>
    </source>
</evidence>
<gene>
    <name evidence="8" type="ORF">BCR39DRAFT_486969</name>
</gene>
<evidence type="ECO:0000313" key="9">
    <source>
        <dbReference type="Proteomes" id="UP000193986"/>
    </source>
</evidence>
<dbReference type="Proteomes" id="UP000193986">
    <property type="component" value="Unassembled WGS sequence"/>
</dbReference>
<evidence type="ECO:0000313" key="8">
    <source>
        <dbReference type="EMBL" id="ORY23704.1"/>
    </source>
</evidence>
<dbReference type="InterPro" id="IPR008928">
    <property type="entry name" value="6-hairpin_glycosidase_sf"/>
</dbReference>
<dbReference type="EMBL" id="MCFC01000076">
    <property type="protein sequence ID" value="ORY23704.1"/>
    <property type="molecule type" value="Genomic_DNA"/>
</dbReference>
<dbReference type="InterPro" id="IPR008902">
    <property type="entry name" value="Rhamnosid_concanavalin"/>
</dbReference>
<dbReference type="Pfam" id="PF05592">
    <property type="entry name" value="Bac_rhamnosid"/>
    <property type="match status" value="1"/>
</dbReference>
<keyword evidence="9" id="KW-1185">Reference proteome</keyword>
<feature type="domain" description="Alpha-L-rhamnosidase C-terminal" evidence="7">
    <location>
        <begin position="770"/>
        <end position="844"/>
    </location>
</feature>
<dbReference type="GO" id="GO:0005975">
    <property type="term" value="P:carbohydrate metabolic process"/>
    <property type="evidence" value="ECO:0007669"/>
    <property type="project" value="InterPro"/>
</dbReference>
<dbReference type="Gene3D" id="2.60.420.10">
    <property type="entry name" value="Maltose phosphorylase, domain 3"/>
    <property type="match status" value="1"/>
</dbReference>
<evidence type="ECO:0000259" key="7">
    <source>
        <dbReference type="Pfam" id="PF17390"/>
    </source>
</evidence>
<dbReference type="AlphaFoldDB" id="A0A1Y2AMJ1"/>
<dbReference type="PIRSF" id="PIRSF010631">
    <property type="entry name" value="A-rhamnsds"/>
    <property type="match status" value="1"/>
</dbReference>
<dbReference type="GO" id="GO:0030596">
    <property type="term" value="F:alpha-L-rhamnosidase activity"/>
    <property type="evidence" value="ECO:0007669"/>
    <property type="project" value="UniProtKB-EC"/>
</dbReference>
<dbReference type="Pfam" id="PF25788">
    <property type="entry name" value="Ig_Rha78A_N"/>
    <property type="match status" value="1"/>
</dbReference>
<feature type="domain" description="Alpha-L-rhamnosidase six-hairpin glycosidase" evidence="6">
    <location>
        <begin position="415"/>
        <end position="768"/>
    </location>
</feature>
<feature type="domain" description="Bacterial alpha-L-rhamnosidase N-terminal" evidence="5">
    <location>
        <begin position="138"/>
        <end position="302"/>
    </location>
</feature>
<dbReference type="PANTHER" id="PTHR33307:SF6">
    <property type="entry name" value="ALPHA-RHAMNOSIDASE (EUROFUNG)-RELATED"/>
    <property type="match status" value="1"/>
</dbReference>
<dbReference type="OrthoDB" id="10036721at2759"/>
<evidence type="ECO:0000256" key="2">
    <source>
        <dbReference type="ARBA" id="ARBA00012652"/>
    </source>
</evidence>
<dbReference type="Pfam" id="PF17389">
    <property type="entry name" value="Bac_rhamnosid6H"/>
    <property type="match status" value="1"/>
</dbReference>
<dbReference type="InterPro" id="IPR012341">
    <property type="entry name" value="6hp_glycosidase-like_sf"/>
</dbReference>
<protein>
    <recommendedName>
        <fullName evidence="2">alpha-L-rhamnosidase</fullName>
        <ecNumber evidence="2">3.2.1.40</ecNumber>
    </recommendedName>
</protein>
<evidence type="ECO:0000259" key="4">
    <source>
        <dbReference type="Pfam" id="PF05592"/>
    </source>
</evidence>
<feature type="domain" description="Alpha-L-rhamnosidase concanavalin-like" evidence="4">
    <location>
        <begin position="313"/>
        <end position="411"/>
    </location>
</feature>
<sequence>MSVSIERVSCEHFLSGFGIDTPSPRLSWRFKGDVKDWKQQSYELRIETLGTTQEYHVESEESILVPWPASSLRSRQHAQVTVRAIGIDGTPTSWAGLSIEAALLTPSDWSAKVISCPPQSEDETKPPFFVRRRFNLESVKSARVYATALGIYELEINGRRVGDQVLTPGWTSYDHRLHYQAYDVTDMLKVGENVLGGYIGEGWWSGRLGFEGGARNMWGTRNGLLAQLEVDGSPVVVTDESWEWTIGAHDAGEIYDGEIYDSRKLEPDWSTIASAKAGWKPVEIISPATGELIVDRAPIRRTQEVQAVEVIITPSGKTVVDFGQNLVGWCRLNVNPTGPAGSNITLTHAEVLEHGELGIRPLRVAKCRDVLTLGGDLAGWEPKFTFHGFRYVQVDGWSGLKPADLTAIVVHTDMERTGTFESSHPMVNKLHQNIVWGMRGNFVGLPTDCPQRDERLGWTGDLQVFGRTANFLYDTSNMLSGWLQDMQAETLANNGVVPVVIPDAVSRMWKTNPFNMAFAIWGDVAILAPYDLFEASGDIGILKAQYEGMKAWLHEGIGRREDGMWKDDLKQLGDWLDPDAPPDSPGRAKTDEVLVANAYLVHVTRRMSIIANYLGLADESKRYAEETLRIRKIFQQMYVTPFGRLVSDSQTAFALALQFDLLEPAQRTVAIERLSELVKRNIFKVGTGFAGTPLILDTLASNDQLHLAYRMLQEKQCPSWLYCVSMGATTIWERWDSMRPDGTINPGEMTSFNHYSLGAVANFMHATIGGISPLEPGWKKTLIAPKPGGTLTGAKVGFLSPYGQVGCQWVIEGGRLLVDIQVPPNTTAKVVLPGVDEEVGSGERHYQVVWKADERWPPKPIWMAMAPPIDEIA</sequence>
<dbReference type="Gene3D" id="1.50.10.10">
    <property type="match status" value="1"/>
</dbReference>
<keyword evidence="3" id="KW-0378">Hydrolase</keyword>
<comment type="caution">
    <text evidence="8">The sequence shown here is derived from an EMBL/GenBank/DDBJ whole genome shotgun (WGS) entry which is preliminary data.</text>
</comment>
<accession>A0A1Y2AMJ1</accession>
<dbReference type="InterPro" id="IPR016007">
    <property type="entry name" value="Alpha_rhamnosid"/>
</dbReference>
<evidence type="ECO:0000256" key="1">
    <source>
        <dbReference type="ARBA" id="ARBA00001445"/>
    </source>
</evidence>
<comment type="catalytic activity">
    <reaction evidence="1">
        <text>Hydrolysis of terminal non-reducing alpha-L-rhamnose residues in alpha-L-rhamnosides.</text>
        <dbReference type="EC" id="3.2.1.40"/>
    </reaction>
</comment>
<evidence type="ECO:0000259" key="6">
    <source>
        <dbReference type="Pfam" id="PF17389"/>
    </source>
</evidence>
<dbReference type="PANTHER" id="PTHR33307">
    <property type="entry name" value="ALPHA-RHAMNOSIDASE (EUROFUNG)"/>
    <property type="match status" value="1"/>
</dbReference>
<dbReference type="Pfam" id="PF08531">
    <property type="entry name" value="Bac_rhamnosid_N"/>
    <property type="match status" value="1"/>
</dbReference>
<evidence type="ECO:0000259" key="5">
    <source>
        <dbReference type="Pfam" id="PF08531"/>
    </source>
</evidence>
<dbReference type="Pfam" id="PF17390">
    <property type="entry name" value="Bac_rhamnosid_C"/>
    <property type="match status" value="1"/>
</dbReference>
<reference evidence="8 9" key="1">
    <citation type="submission" date="2016-07" db="EMBL/GenBank/DDBJ databases">
        <title>Pervasive Adenine N6-methylation of Active Genes in Fungi.</title>
        <authorList>
            <consortium name="DOE Joint Genome Institute"/>
            <person name="Mondo S.J."/>
            <person name="Dannebaum R.O."/>
            <person name="Kuo R.C."/>
            <person name="Labutti K."/>
            <person name="Haridas S."/>
            <person name="Kuo A."/>
            <person name="Salamov A."/>
            <person name="Ahrendt S.R."/>
            <person name="Lipzen A."/>
            <person name="Sullivan W."/>
            <person name="Andreopoulos W.B."/>
            <person name="Clum A."/>
            <person name="Lindquist E."/>
            <person name="Daum C."/>
            <person name="Ramamoorthy G.K."/>
            <person name="Gryganskyi A."/>
            <person name="Culley D."/>
            <person name="Magnuson J.K."/>
            <person name="James T.Y."/>
            <person name="O'Malley M.A."/>
            <person name="Stajich J.E."/>
            <person name="Spatafora J.W."/>
            <person name="Visel A."/>
            <person name="Grigoriev I.V."/>
        </authorList>
    </citation>
    <scope>NUCLEOTIDE SEQUENCE [LARGE SCALE GENOMIC DNA]</scope>
    <source>
        <strain evidence="8 9">68-887.2</strain>
    </source>
</reference>
<proteinExistence type="predicted"/>
<dbReference type="EC" id="3.2.1.40" evidence="2"/>
<dbReference type="InterPro" id="IPR013737">
    <property type="entry name" value="Bac_rhamnosid_N"/>
</dbReference>
<dbReference type="InParanoid" id="A0A1Y2AMJ1"/>
<name>A0A1Y2AMJ1_9TREE</name>
<dbReference type="InterPro" id="IPR035396">
    <property type="entry name" value="Bac_rhamnosid6H"/>
</dbReference>
<dbReference type="InterPro" id="IPR035398">
    <property type="entry name" value="Bac_rhamnosid_C"/>
</dbReference>